<proteinExistence type="predicted"/>
<evidence type="ECO:0000313" key="2">
    <source>
        <dbReference type="Proteomes" id="UP000030403"/>
    </source>
</evidence>
<dbReference type="EMBL" id="AVPF01000012">
    <property type="protein sequence ID" value="KGX89780.1"/>
    <property type="molecule type" value="Genomic_DNA"/>
</dbReference>
<name>A0A0A5GF82_9BACI</name>
<dbReference type="OrthoDB" id="2641826at2"/>
<dbReference type="InterPro" id="IPR036493">
    <property type="entry name" value="YunC_sf"/>
</dbReference>
<dbReference type="Pfam" id="PF08827">
    <property type="entry name" value="DUF1805"/>
    <property type="match status" value="1"/>
</dbReference>
<gene>
    <name evidence="1" type="ORF">N783_04070</name>
</gene>
<evidence type="ECO:0000313" key="1">
    <source>
        <dbReference type="EMBL" id="KGX89780.1"/>
    </source>
</evidence>
<dbReference type="eggNOG" id="COG3377">
    <property type="taxonomic scope" value="Bacteria"/>
</dbReference>
<dbReference type="Proteomes" id="UP000030403">
    <property type="component" value="Unassembled WGS sequence"/>
</dbReference>
<keyword evidence="2" id="KW-1185">Reference proteome</keyword>
<protein>
    <recommendedName>
        <fullName evidence="3">DUF1805 domain-containing protein</fullName>
    </recommendedName>
</protein>
<sequence>MVTVEPVMIEGVPFTAVSVVLPQTNLLVVSNEKGYIMCGALDVDLLNEKLADRNIVAARAVGVRTINDLIQAPLEKVTVGAKKYGWEEGMIGKDALLKIADEPSQS</sequence>
<dbReference type="RefSeq" id="WP_027445949.1">
    <property type="nucleotide sequence ID" value="NZ_AULJ01000019.1"/>
</dbReference>
<dbReference type="STRING" id="1385511.GCA_000425225_01927"/>
<dbReference type="AlphaFoldDB" id="A0A0A5GF82"/>
<reference evidence="1 2" key="1">
    <citation type="submission" date="2013-08" db="EMBL/GenBank/DDBJ databases">
        <authorList>
            <person name="Huang J."/>
            <person name="Wang G."/>
        </authorList>
    </citation>
    <scope>NUCLEOTIDE SEQUENCE [LARGE SCALE GENOMIC DNA]</scope>
    <source>
        <strain evidence="1 2">BH030004</strain>
    </source>
</reference>
<accession>A0A0A5GF82</accession>
<evidence type="ECO:0008006" key="3">
    <source>
        <dbReference type="Google" id="ProtNLM"/>
    </source>
</evidence>
<dbReference type="SUPFAM" id="SSF102891">
    <property type="entry name" value="Hypothetical protein Ta1206"/>
    <property type="match status" value="1"/>
</dbReference>
<organism evidence="1 2">
    <name type="scientific">Pontibacillus marinus BH030004 = DSM 16465</name>
    <dbReference type="NCBI Taxonomy" id="1385511"/>
    <lineage>
        <taxon>Bacteria</taxon>
        <taxon>Bacillati</taxon>
        <taxon>Bacillota</taxon>
        <taxon>Bacilli</taxon>
        <taxon>Bacillales</taxon>
        <taxon>Bacillaceae</taxon>
        <taxon>Pontibacillus</taxon>
    </lineage>
</organism>
<comment type="caution">
    <text evidence="1">The sequence shown here is derived from an EMBL/GenBank/DDBJ whole genome shotgun (WGS) entry which is preliminary data.</text>
</comment>
<dbReference type="InterPro" id="IPR014931">
    <property type="entry name" value="DUF1805"/>
</dbReference>
<dbReference type="Gene3D" id="3.30.1980.10">
    <property type="entry name" value="Hypothetical protein YunC"/>
    <property type="match status" value="1"/>
</dbReference>